<dbReference type="InterPro" id="IPR023674">
    <property type="entry name" value="Ribosomal_uL1-like"/>
</dbReference>
<dbReference type="Gene3D" id="3.40.50.790">
    <property type="match status" value="1"/>
</dbReference>
<dbReference type="STRING" id="52586.A0A0B1P5K7"/>
<dbReference type="CDD" id="cd00403">
    <property type="entry name" value="Ribosomal_L1"/>
    <property type="match status" value="1"/>
</dbReference>
<dbReference type="Pfam" id="PF00687">
    <property type="entry name" value="Ribosomal_L1"/>
    <property type="match status" value="1"/>
</dbReference>
<evidence type="ECO:0000313" key="1">
    <source>
        <dbReference type="EMBL" id="KHJ31944.1"/>
    </source>
</evidence>
<gene>
    <name evidence="1" type="ORF">EV44_g5835</name>
</gene>
<organism evidence="1 2">
    <name type="scientific">Uncinula necator</name>
    <name type="common">Grape powdery mildew</name>
    <dbReference type="NCBI Taxonomy" id="52586"/>
    <lineage>
        <taxon>Eukaryota</taxon>
        <taxon>Fungi</taxon>
        <taxon>Dikarya</taxon>
        <taxon>Ascomycota</taxon>
        <taxon>Pezizomycotina</taxon>
        <taxon>Leotiomycetes</taxon>
        <taxon>Erysiphales</taxon>
        <taxon>Erysiphaceae</taxon>
        <taxon>Erysiphe</taxon>
    </lineage>
</organism>
<evidence type="ECO:0000313" key="2">
    <source>
        <dbReference type="Proteomes" id="UP000030854"/>
    </source>
</evidence>
<dbReference type="AlphaFoldDB" id="A0A0B1P5K7"/>
<dbReference type="Proteomes" id="UP000030854">
    <property type="component" value="Unassembled WGS sequence"/>
</dbReference>
<dbReference type="PANTHER" id="PTHR23105">
    <property type="entry name" value="RIBOSOMAL PROTEIN L7AE FAMILY MEMBER"/>
    <property type="match status" value="1"/>
</dbReference>
<protein>
    <submittedName>
        <fullName evidence="1">Putative electron transfer flavoprotein alpha-subunit</fullName>
    </submittedName>
</protein>
<name>A0A0B1P5K7_UNCNE</name>
<dbReference type="GO" id="GO:0003723">
    <property type="term" value="F:RNA binding"/>
    <property type="evidence" value="ECO:0007669"/>
    <property type="project" value="InterPro"/>
</dbReference>
<dbReference type="OMA" id="PQRAYKN"/>
<keyword evidence="2" id="KW-1185">Reference proteome</keyword>
<dbReference type="InterPro" id="IPR050257">
    <property type="entry name" value="eL8/uL1-like"/>
</dbReference>
<comment type="caution">
    <text evidence="1">The sequence shown here is derived from an EMBL/GenBank/DDBJ whole genome shotgun (WGS) entry which is preliminary data.</text>
</comment>
<reference evidence="1 2" key="1">
    <citation type="journal article" date="2014" name="BMC Genomics">
        <title>Adaptive genomic structural variation in the grape powdery mildew pathogen, Erysiphe necator.</title>
        <authorList>
            <person name="Jones L."/>
            <person name="Riaz S."/>
            <person name="Morales-Cruz A."/>
            <person name="Amrine K.C."/>
            <person name="McGuire B."/>
            <person name="Gubler W.D."/>
            <person name="Walker M.A."/>
            <person name="Cantu D."/>
        </authorList>
    </citation>
    <scope>NUCLEOTIDE SEQUENCE [LARGE SCALE GENOMIC DNA]</scope>
    <source>
        <strain evidence="2">c</strain>
    </source>
</reference>
<dbReference type="InterPro" id="IPR016095">
    <property type="entry name" value="Ribosomal_uL1_3-a/b-sand"/>
</dbReference>
<proteinExistence type="predicted"/>
<accession>A0A0B1P5K7</accession>
<sequence>MIKQIHAINIIIEQLFFNTLLPLNDNMAPESNLPIMQSENFSVYQLNSEQVLKASTALIKHIESTTISKLKARKVKLLDEDPLESQPIWLQLTTKSHIAPEKRLKPIKVPLPHPLNTDPTTTICLFTVDPQRATKDLIASPAFPAALSSRITRIIGLSKLKSKWSQYEAQRKLYREHDIFVADDRIIKSLPAILGKTFYKSTSKRPIPINIQHSVPKKGGKRIKKVKGDPPRPLTDATSLAKTIEEAIESAVIYLSTSTNIAVRIGYASWSPTKLQENAEALSKFLIERIVSKKWKGLRSLHIKGAETTSLPIWQAEEIWIDEKDIIDDDQTQGKLKD</sequence>
<dbReference type="EMBL" id="JNVN01002456">
    <property type="protein sequence ID" value="KHJ31944.1"/>
    <property type="molecule type" value="Genomic_DNA"/>
</dbReference>
<dbReference type="InterPro" id="IPR028364">
    <property type="entry name" value="Ribosomal_uL1/biogenesis"/>
</dbReference>
<dbReference type="HOGENOM" id="CLU_026457_5_0_1"/>
<dbReference type="SUPFAM" id="SSF56808">
    <property type="entry name" value="Ribosomal protein L1"/>
    <property type="match status" value="1"/>
</dbReference>